<proteinExistence type="predicted"/>
<evidence type="ECO:0000313" key="1">
    <source>
        <dbReference type="EMBL" id="CAA9413423.1"/>
    </source>
</evidence>
<accession>A0A6J4PE89</accession>
<sequence>MMIKNFGARVVSVWEGLRPMTKKMLVGALAASGANAANPQTQKFSYDVHAEWELSRLLSALDEQAKDAEFRRDAEKLSEIKQLAEACAKVLQTQTASAEVFIQLAERAVQRNDFQTLDRLADILAQRFSAGEVAEIVRQTELAQLRAVAYETLMMMPIAHLLPLLDDTLYFEIARNAIEQQAFEFDNQDAQQILEQLDLDEMQ</sequence>
<name>A0A6J4PE89_9BACT</name>
<gene>
    <name evidence="1" type="ORF">AVDCRST_MAG74-2786</name>
</gene>
<protein>
    <submittedName>
        <fullName evidence="1">Uncharacterized protein</fullName>
    </submittedName>
</protein>
<reference evidence="1" key="1">
    <citation type="submission" date="2020-02" db="EMBL/GenBank/DDBJ databases">
        <authorList>
            <person name="Meier V. D."/>
        </authorList>
    </citation>
    <scope>NUCLEOTIDE SEQUENCE</scope>
    <source>
        <strain evidence="1">AVDCRST_MAG74</strain>
    </source>
</reference>
<dbReference type="AlphaFoldDB" id="A0A6J4PE89"/>
<organism evidence="1">
    <name type="scientific">uncultured Pyrinomonadaceae bacterium</name>
    <dbReference type="NCBI Taxonomy" id="2283094"/>
    <lineage>
        <taxon>Bacteria</taxon>
        <taxon>Pseudomonadati</taxon>
        <taxon>Acidobacteriota</taxon>
        <taxon>Blastocatellia</taxon>
        <taxon>Blastocatellales</taxon>
        <taxon>Pyrinomonadaceae</taxon>
        <taxon>environmental samples</taxon>
    </lineage>
</organism>
<dbReference type="EMBL" id="CADCUR010000224">
    <property type="protein sequence ID" value="CAA9413423.1"/>
    <property type="molecule type" value="Genomic_DNA"/>
</dbReference>